<evidence type="ECO:0000313" key="2">
    <source>
        <dbReference type="Proteomes" id="UP000011988"/>
    </source>
</evidence>
<evidence type="ECO:0000313" key="1">
    <source>
        <dbReference type="EMBL" id="EMJ95712.1"/>
    </source>
</evidence>
<sequence>MGMKEIFFITFLFVNLLTGAESPVHSLIGKAAGNGAALNESLKIMRFDLRVCLWLNRMRSKWK</sequence>
<protein>
    <submittedName>
        <fullName evidence="1">Uncharacterized protein</fullName>
    </submittedName>
</protein>
<accession>M6CUT3</accession>
<dbReference type="EMBL" id="ANIK01000032">
    <property type="protein sequence ID" value="EMJ95712.1"/>
    <property type="molecule type" value="Genomic_DNA"/>
</dbReference>
<proteinExistence type="predicted"/>
<dbReference type="Proteomes" id="UP000011988">
    <property type="component" value="Unassembled WGS sequence"/>
</dbReference>
<name>M6CUT3_9LEPT</name>
<dbReference type="PATRIC" id="fig|1218565.3.peg.1710"/>
<dbReference type="AlphaFoldDB" id="M6CUT3"/>
<reference evidence="1 2" key="1">
    <citation type="submission" date="2013-01" db="EMBL/GenBank/DDBJ databases">
        <authorList>
            <person name="Harkins D.M."/>
            <person name="Durkin A.S."/>
            <person name="Brinkac L.M."/>
            <person name="Haft D.H."/>
            <person name="Selengut J.D."/>
            <person name="Sanka R."/>
            <person name="DePew J."/>
            <person name="Purushe J."/>
            <person name="Galloway R.L."/>
            <person name="Vinetz J.M."/>
            <person name="Sutton G.G."/>
            <person name="Nierman W.C."/>
            <person name="Fouts D.E."/>
        </authorList>
    </citation>
    <scope>NUCLEOTIDE SEQUENCE [LARGE SCALE GENOMIC DNA]</scope>
    <source>
        <strain evidence="1 2">79601</strain>
    </source>
</reference>
<comment type="caution">
    <text evidence="1">The sequence shown here is derived from an EMBL/GenBank/DDBJ whole genome shotgun (WGS) entry which is preliminary data.</text>
</comment>
<gene>
    <name evidence="1" type="ORF">LEP1GSC194_2374</name>
</gene>
<organism evidence="1 2">
    <name type="scientific">Leptospira alstonii serovar Sichuan str. 79601</name>
    <dbReference type="NCBI Taxonomy" id="1218565"/>
    <lineage>
        <taxon>Bacteria</taxon>
        <taxon>Pseudomonadati</taxon>
        <taxon>Spirochaetota</taxon>
        <taxon>Spirochaetia</taxon>
        <taxon>Leptospirales</taxon>
        <taxon>Leptospiraceae</taxon>
        <taxon>Leptospira</taxon>
    </lineage>
</organism>